<sequence>MLLESGSERVTAFGEGITLTRMCYERILPCSHQSICPFNKQRLKRGKPLTRYRRYAQPCVGVAMTNVRLGLDNNRARRNVCLAIIRAKKKDDQIRFIRTLAGTADTFSFNGAGGIAKARRINERCGNTTEIEMHLDKVARGAGFG</sequence>
<dbReference type="EMBL" id="AP018711">
    <property type="protein sequence ID" value="BBE33140.1"/>
    <property type="molecule type" value="Genomic_DNA"/>
</dbReference>
<evidence type="ECO:0000313" key="1">
    <source>
        <dbReference type="EMBL" id="BBE33140.1"/>
    </source>
</evidence>
<dbReference type="AlphaFoldDB" id="A0AAD1D3S9"/>
<proteinExistence type="predicted"/>
<gene>
    <name evidence="1" type="ORF">SmB9_07980</name>
</gene>
<evidence type="ECO:0000313" key="2">
    <source>
        <dbReference type="Proteomes" id="UP000275727"/>
    </source>
</evidence>
<protein>
    <submittedName>
        <fullName evidence="1">Uncharacterized protein</fullName>
    </submittedName>
</protein>
<name>A0AAD1D3S9_SPHMI</name>
<organism evidence="1 2">
    <name type="scientific">Sphingosinicella microcystinivorans</name>
    <dbReference type="NCBI Taxonomy" id="335406"/>
    <lineage>
        <taxon>Bacteria</taxon>
        <taxon>Pseudomonadati</taxon>
        <taxon>Pseudomonadota</taxon>
        <taxon>Alphaproteobacteria</taxon>
        <taxon>Sphingomonadales</taxon>
        <taxon>Sphingosinicellaceae</taxon>
        <taxon>Sphingosinicella</taxon>
    </lineage>
</organism>
<dbReference type="KEGG" id="smic:SmB9_07980"/>
<dbReference type="Proteomes" id="UP000275727">
    <property type="component" value="Chromosome"/>
</dbReference>
<reference evidence="1 2" key="1">
    <citation type="submission" date="2018-06" db="EMBL/GenBank/DDBJ databases">
        <title>Complete Genome Sequence of the Microcystin-Degrading Bacterium Sphingosinicella microcystinivorans Strain B-9.</title>
        <authorList>
            <person name="Jin H."/>
            <person name="Nishizawa T."/>
            <person name="Guo Y."/>
            <person name="Nishizawa A."/>
            <person name="Park H."/>
            <person name="Kato H."/>
            <person name="Tsuji K."/>
            <person name="Harada K."/>
        </authorList>
    </citation>
    <scope>NUCLEOTIDE SEQUENCE [LARGE SCALE GENOMIC DNA]</scope>
    <source>
        <strain evidence="1 2">B9</strain>
    </source>
</reference>
<accession>A0AAD1D3S9</accession>